<organism evidence="1 2">
    <name type="scientific">Plasmopara halstedii</name>
    <name type="common">Downy mildew of sunflower</name>
    <dbReference type="NCBI Taxonomy" id="4781"/>
    <lineage>
        <taxon>Eukaryota</taxon>
        <taxon>Sar</taxon>
        <taxon>Stramenopiles</taxon>
        <taxon>Oomycota</taxon>
        <taxon>Peronosporomycetes</taxon>
        <taxon>Peronosporales</taxon>
        <taxon>Peronosporaceae</taxon>
        <taxon>Plasmopara</taxon>
    </lineage>
</organism>
<dbReference type="AlphaFoldDB" id="A0A0P1ALL9"/>
<dbReference type="EMBL" id="CCYD01000610">
    <property type="protein sequence ID" value="CEG42044.1"/>
    <property type="molecule type" value="Genomic_DNA"/>
</dbReference>
<dbReference type="Proteomes" id="UP000054928">
    <property type="component" value="Unassembled WGS sequence"/>
</dbReference>
<accession>A0A0P1ALL9</accession>
<dbReference type="RefSeq" id="XP_024578413.1">
    <property type="nucleotide sequence ID" value="XM_024727880.1"/>
</dbReference>
<evidence type="ECO:0000313" key="2">
    <source>
        <dbReference type="Proteomes" id="UP000054928"/>
    </source>
</evidence>
<name>A0A0P1ALL9_PLAHL</name>
<protein>
    <submittedName>
        <fullName evidence="1">Uncharacterized protein</fullName>
    </submittedName>
</protein>
<reference evidence="2" key="1">
    <citation type="submission" date="2014-09" db="EMBL/GenBank/DDBJ databases">
        <authorList>
            <person name="Sharma Rahul"/>
            <person name="Thines Marco"/>
        </authorList>
    </citation>
    <scope>NUCLEOTIDE SEQUENCE [LARGE SCALE GENOMIC DNA]</scope>
</reference>
<evidence type="ECO:0000313" key="1">
    <source>
        <dbReference type="EMBL" id="CEG42044.1"/>
    </source>
</evidence>
<dbReference type="OrthoDB" id="5954308at2759"/>
<dbReference type="GeneID" id="36407405"/>
<keyword evidence="2" id="KW-1185">Reference proteome</keyword>
<sequence>MSNVPDFGINESYEDKAVNNSVDKRSEDSIHFEKDDVDLKIGMQTTGKTPRLQLFRNFPVLEANRIPNATTVNINIFSRCKERLGGGTNKSYIRSIIGIDLEVLAQVAASELVFSLATQCTSAPFFRRMYFEVARMQGRLSLGSGISAVLVA</sequence>
<proteinExistence type="predicted"/>